<comment type="caution">
    <text evidence="9">The sequence shown here is derived from an EMBL/GenBank/DDBJ whole genome shotgun (WGS) entry which is preliminary data.</text>
</comment>
<keyword evidence="5" id="KW-0560">Oxidoreductase</keyword>
<dbReference type="EMBL" id="QYUN01000002">
    <property type="protein sequence ID" value="RJG06789.1"/>
    <property type="molecule type" value="Genomic_DNA"/>
</dbReference>
<dbReference type="InterPro" id="IPR013786">
    <property type="entry name" value="AcylCoA_DH/ox_N"/>
</dbReference>
<evidence type="ECO:0000259" key="7">
    <source>
        <dbReference type="Pfam" id="PF02770"/>
    </source>
</evidence>
<gene>
    <name evidence="9" type="ORF">D3870_12940</name>
</gene>
<dbReference type="PANTHER" id="PTHR43292">
    <property type="entry name" value="ACYL-COA DEHYDROGENASE"/>
    <property type="match status" value="1"/>
</dbReference>
<dbReference type="GO" id="GO:0016627">
    <property type="term" value="F:oxidoreductase activity, acting on the CH-CH group of donors"/>
    <property type="evidence" value="ECO:0007669"/>
    <property type="project" value="InterPro"/>
</dbReference>
<evidence type="ECO:0000313" key="9">
    <source>
        <dbReference type="EMBL" id="RJG06789.1"/>
    </source>
</evidence>
<reference evidence="9 10" key="1">
    <citation type="submission" date="2018-09" db="EMBL/GenBank/DDBJ databases">
        <authorList>
            <person name="Zhu H."/>
        </authorList>
    </citation>
    <scope>NUCLEOTIDE SEQUENCE [LARGE SCALE GENOMIC DNA]</scope>
    <source>
        <strain evidence="9 10">K2R10-39</strain>
    </source>
</reference>
<dbReference type="InterPro" id="IPR052161">
    <property type="entry name" value="Mycobact_Acyl-CoA_DH"/>
</dbReference>
<dbReference type="AlphaFoldDB" id="A0A418X2W3"/>
<evidence type="ECO:0000259" key="6">
    <source>
        <dbReference type="Pfam" id="PF00441"/>
    </source>
</evidence>
<evidence type="ECO:0000259" key="8">
    <source>
        <dbReference type="Pfam" id="PF02771"/>
    </source>
</evidence>
<dbReference type="InterPro" id="IPR009100">
    <property type="entry name" value="AcylCoA_DH/oxidase_NM_dom_sf"/>
</dbReference>
<dbReference type="SUPFAM" id="SSF56645">
    <property type="entry name" value="Acyl-CoA dehydrogenase NM domain-like"/>
    <property type="match status" value="1"/>
</dbReference>
<dbReference type="GO" id="GO:0005886">
    <property type="term" value="C:plasma membrane"/>
    <property type="evidence" value="ECO:0007669"/>
    <property type="project" value="TreeGrafter"/>
</dbReference>
<feature type="domain" description="Acyl-CoA dehydrogenase/oxidase N-terminal" evidence="8">
    <location>
        <begin position="10"/>
        <end position="122"/>
    </location>
</feature>
<dbReference type="RefSeq" id="WP_119739680.1">
    <property type="nucleotide sequence ID" value="NZ_QYUN01000002.1"/>
</dbReference>
<organism evidence="9 10">
    <name type="scientific">Noviherbaspirillum cavernae</name>
    <dbReference type="NCBI Taxonomy" id="2320862"/>
    <lineage>
        <taxon>Bacteria</taxon>
        <taxon>Pseudomonadati</taxon>
        <taxon>Pseudomonadota</taxon>
        <taxon>Betaproteobacteria</taxon>
        <taxon>Burkholderiales</taxon>
        <taxon>Oxalobacteraceae</taxon>
        <taxon>Noviherbaspirillum</taxon>
    </lineage>
</organism>
<comment type="cofactor">
    <cofactor evidence="1">
        <name>FAD</name>
        <dbReference type="ChEBI" id="CHEBI:57692"/>
    </cofactor>
</comment>
<dbReference type="InterPro" id="IPR037069">
    <property type="entry name" value="AcylCoA_DH/ox_N_sf"/>
</dbReference>
<evidence type="ECO:0000256" key="2">
    <source>
        <dbReference type="ARBA" id="ARBA00009347"/>
    </source>
</evidence>
<evidence type="ECO:0000256" key="4">
    <source>
        <dbReference type="ARBA" id="ARBA00022827"/>
    </source>
</evidence>
<name>A0A418X2W3_9BURK</name>
<dbReference type="Gene3D" id="2.40.110.10">
    <property type="entry name" value="Butyryl-CoA Dehydrogenase, subunit A, domain 2"/>
    <property type="match status" value="1"/>
</dbReference>
<dbReference type="InterPro" id="IPR009075">
    <property type="entry name" value="AcylCo_DH/oxidase_C"/>
</dbReference>
<dbReference type="SUPFAM" id="SSF47203">
    <property type="entry name" value="Acyl-CoA dehydrogenase C-terminal domain-like"/>
    <property type="match status" value="1"/>
</dbReference>
<dbReference type="InterPro" id="IPR006091">
    <property type="entry name" value="Acyl-CoA_Oxase/DH_mid-dom"/>
</dbReference>
<dbReference type="Proteomes" id="UP000285190">
    <property type="component" value="Unassembled WGS sequence"/>
</dbReference>
<sequence>MHLSFSAADEAFRAELRAWLDVNLCSVETSFGGKVARHSDEFRLKWDKHLGAHGWTGLNLPQEYGGRNLPLVQQAIFHEEYARAGAPQSINSIGQGILAPTLAHFGSEAQKRRFLAPLLRNEEIWCQGYSEPGAGSDLASLATRAVRDGDHYVISGQKIWTSFAQFAHWCFVLVRTDATVAKHKGISFLLVDMKSPGITVKPIHQMNGEEEFNEVFFDNVRVPVENLVGAENDGWRIAMAAASFERGTYFIPRQVKLQQELRDIVVLAQRTVRNGRPVIEDPVIADRLARLTISAHVMRVHAYRVLTQAMRGEPPGPEASYTKLFWSETHQALYELAADILGPDAAAGPQDSHAPRQGRWMRDYLWTRAESILAGTSEIQRNIIGERALDLPR</sequence>
<dbReference type="GO" id="GO:0050660">
    <property type="term" value="F:flavin adenine dinucleotide binding"/>
    <property type="evidence" value="ECO:0007669"/>
    <property type="project" value="InterPro"/>
</dbReference>
<feature type="domain" description="Acyl-CoA oxidase/dehydrogenase middle" evidence="7">
    <location>
        <begin position="126"/>
        <end position="220"/>
    </location>
</feature>
<dbReference type="PANTHER" id="PTHR43292:SF3">
    <property type="entry name" value="ACYL-COA DEHYDROGENASE FADE29"/>
    <property type="match status" value="1"/>
</dbReference>
<feature type="domain" description="Acyl-CoA dehydrogenase/oxidase C-terminal" evidence="6">
    <location>
        <begin position="232"/>
        <end position="388"/>
    </location>
</feature>
<keyword evidence="10" id="KW-1185">Reference proteome</keyword>
<accession>A0A418X2W3</accession>
<protein>
    <submittedName>
        <fullName evidence="9">Acyl-CoA dehydrogenase</fullName>
    </submittedName>
</protein>
<dbReference type="OrthoDB" id="9770681at2"/>
<dbReference type="Pfam" id="PF02771">
    <property type="entry name" value="Acyl-CoA_dh_N"/>
    <property type="match status" value="1"/>
</dbReference>
<evidence type="ECO:0000256" key="5">
    <source>
        <dbReference type="ARBA" id="ARBA00023002"/>
    </source>
</evidence>
<comment type="similarity">
    <text evidence="2">Belongs to the acyl-CoA dehydrogenase family.</text>
</comment>
<dbReference type="InterPro" id="IPR036250">
    <property type="entry name" value="AcylCo_DH-like_C"/>
</dbReference>
<dbReference type="Gene3D" id="1.10.540.10">
    <property type="entry name" value="Acyl-CoA dehydrogenase/oxidase, N-terminal domain"/>
    <property type="match status" value="1"/>
</dbReference>
<evidence type="ECO:0000256" key="1">
    <source>
        <dbReference type="ARBA" id="ARBA00001974"/>
    </source>
</evidence>
<dbReference type="Pfam" id="PF02770">
    <property type="entry name" value="Acyl-CoA_dh_M"/>
    <property type="match status" value="1"/>
</dbReference>
<dbReference type="Gene3D" id="1.20.140.10">
    <property type="entry name" value="Butyryl-CoA Dehydrogenase, subunit A, domain 3"/>
    <property type="match status" value="1"/>
</dbReference>
<dbReference type="CDD" id="cd01152">
    <property type="entry name" value="ACAD_fadE6_17_26"/>
    <property type="match status" value="1"/>
</dbReference>
<keyword evidence="4" id="KW-0274">FAD</keyword>
<evidence type="ECO:0000256" key="3">
    <source>
        <dbReference type="ARBA" id="ARBA00022630"/>
    </source>
</evidence>
<keyword evidence="3" id="KW-0285">Flavoprotein</keyword>
<evidence type="ECO:0000313" key="10">
    <source>
        <dbReference type="Proteomes" id="UP000285190"/>
    </source>
</evidence>
<dbReference type="InterPro" id="IPR046373">
    <property type="entry name" value="Acyl-CoA_Oxase/DH_mid-dom_sf"/>
</dbReference>
<proteinExistence type="inferred from homology"/>
<dbReference type="Pfam" id="PF00441">
    <property type="entry name" value="Acyl-CoA_dh_1"/>
    <property type="match status" value="1"/>
</dbReference>
<dbReference type="FunFam" id="2.40.110.10:FF:000011">
    <property type="entry name" value="Acyl-CoA dehydrogenase FadE34"/>
    <property type="match status" value="1"/>
</dbReference>